<dbReference type="GO" id="GO:0019843">
    <property type="term" value="F:rRNA binding"/>
    <property type="evidence" value="ECO:0007669"/>
    <property type="project" value="UniProtKB-UniRule"/>
</dbReference>
<feature type="compositionally biased region" description="Low complexity" evidence="7">
    <location>
        <begin position="8"/>
        <end position="17"/>
    </location>
</feature>
<dbReference type="Pfam" id="PF00366">
    <property type="entry name" value="Ribosomal_S17"/>
    <property type="match status" value="1"/>
</dbReference>
<keyword evidence="3 6" id="KW-0694">RNA-binding</keyword>
<dbReference type="HAMAP" id="MF_01345_B">
    <property type="entry name" value="Ribosomal_uS17_B"/>
    <property type="match status" value="1"/>
</dbReference>
<keyword evidence="2 6" id="KW-0699">rRNA-binding</keyword>
<evidence type="ECO:0000256" key="5">
    <source>
        <dbReference type="ARBA" id="ARBA00023274"/>
    </source>
</evidence>
<dbReference type="Proteomes" id="UP000321224">
    <property type="component" value="Unassembled WGS sequence"/>
</dbReference>
<organism evidence="8 9">
    <name type="scientific">Myxococcus virescens</name>
    <dbReference type="NCBI Taxonomy" id="83456"/>
    <lineage>
        <taxon>Bacteria</taxon>
        <taxon>Pseudomonadati</taxon>
        <taxon>Myxococcota</taxon>
        <taxon>Myxococcia</taxon>
        <taxon>Myxococcales</taxon>
        <taxon>Cystobacterineae</taxon>
        <taxon>Myxococcaceae</taxon>
        <taxon>Myxococcus</taxon>
    </lineage>
</organism>
<dbReference type="GO" id="GO:0006412">
    <property type="term" value="P:translation"/>
    <property type="evidence" value="ECO:0007669"/>
    <property type="project" value="UniProtKB-UniRule"/>
</dbReference>
<proteinExistence type="inferred from homology"/>
<feature type="region of interest" description="Disordered" evidence="7">
    <location>
        <begin position="1"/>
        <end position="26"/>
    </location>
</feature>
<dbReference type="PANTHER" id="PTHR10744">
    <property type="entry name" value="40S RIBOSOMAL PROTEIN S11 FAMILY MEMBER"/>
    <property type="match status" value="1"/>
</dbReference>
<dbReference type="InterPro" id="IPR019984">
    <property type="entry name" value="Ribosomal_uS17_bact/chlr"/>
</dbReference>
<dbReference type="InterPro" id="IPR012340">
    <property type="entry name" value="NA-bd_OB-fold"/>
</dbReference>
<dbReference type="NCBIfam" id="NF004123">
    <property type="entry name" value="PRK05610.1"/>
    <property type="match status" value="1"/>
</dbReference>
<dbReference type="SMR" id="A0A511H602"/>
<comment type="caution">
    <text evidence="8">The sequence shown here is derived from an EMBL/GenBank/DDBJ whole genome shotgun (WGS) entry which is preliminary data.</text>
</comment>
<evidence type="ECO:0000313" key="9">
    <source>
        <dbReference type="Proteomes" id="UP000321224"/>
    </source>
</evidence>
<dbReference type="InterPro" id="IPR000266">
    <property type="entry name" value="Ribosomal_uS17"/>
</dbReference>
<evidence type="ECO:0000256" key="2">
    <source>
        <dbReference type="ARBA" id="ARBA00022730"/>
    </source>
</evidence>
<evidence type="ECO:0000256" key="7">
    <source>
        <dbReference type="SAM" id="MobiDB-lite"/>
    </source>
</evidence>
<sequence length="108" mass="12475">MREKMAEATETQASETSTRGRPKTRVGIVTSNKMQKTVVVTVQRRAPHPKYGKIMSLREKYKAHVEDHDYPKKITINEGDRVRIAETKPASKDKRWRVVEVLEKSKNV</sequence>
<dbReference type="RefSeq" id="WP_011553345.1">
    <property type="nucleotide sequence ID" value="NZ_BJVY01000002.1"/>
</dbReference>
<comment type="subunit">
    <text evidence="6">Part of the 30S ribosomal subunit.</text>
</comment>
<comment type="similarity">
    <text evidence="1 6">Belongs to the universal ribosomal protein uS17 family.</text>
</comment>
<accession>A0A511H602</accession>
<dbReference type="EMBL" id="BJVY01000002">
    <property type="protein sequence ID" value="GEL68956.1"/>
    <property type="molecule type" value="Genomic_DNA"/>
</dbReference>
<dbReference type="SUPFAM" id="SSF50249">
    <property type="entry name" value="Nucleic acid-binding proteins"/>
    <property type="match status" value="1"/>
</dbReference>
<dbReference type="CDD" id="cd00364">
    <property type="entry name" value="Ribosomal_uS17"/>
    <property type="match status" value="1"/>
</dbReference>
<gene>
    <name evidence="6" type="primary">rpsQ</name>
    <name evidence="8" type="ORF">MVI01_07400</name>
</gene>
<dbReference type="AlphaFoldDB" id="A0A511H602"/>
<keyword evidence="5 6" id="KW-0687">Ribonucleoprotein</keyword>
<evidence type="ECO:0000256" key="4">
    <source>
        <dbReference type="ARBA" id="ARBA00022980"/>
    </source>
</evidence>
<evidence type="ECO:0000256" key="6">
    <source>
        <dbReference type="HAMAP-Rule" id="MF_01345"/>
    </source>
</evidence>
<evidence type="ECO:0000313" key="8">
    <source>
        <dbReference type="EMBL" id="GEL68956.1"/>
    </source>
</evidence>
<dbReference type="Gene3D" id="2.40.50.140">
    <property type="entry name" value="Nucleic acid-binding proteins"/>
    <property type="match status" value="1"/>
</dbReference>
<name>A0A511H602_9BACT</name>
<reference evidence="8 9" key="1">
    <citation type="submission" date="2019-07" db="EMBL/GenBank/DDBJ databases">
        <title>Whole genome shotgun sequence of Myxococcus virescens NBRC 100334.</title>
        <authorList>
            <person name="Hosoyama A."/>
            <person name="Uohara A."/>
            <person name="Ohji S."/>
            <person name="Ichikawa N."/>
        </authorList>
    </citation>
    <scope>NUCLEOTIDE SEQUENCE [LARGE SCALE GENOMIC DNA]</scope>
    <source>
        <strain evidence="8 9">NBRC 100334</strain>
    </source>
</reference>
<dbReference type="GO" id="GO:0022627">
    <property type="term" value="C:cytosolic small ribosomal subunit"/>
    <property type="evidence" value="ECO:0007669"/>
    <property type="project" value="TreeGrafter"/>
</dbReference>
<evidence type="ECO:0000256" key="3">
    <source>
        <dbReference type="ARBA" id="ARBA00022884"/>
    </source>
</evidence>
<evidence type="ECO:0000256" key="1">
    <source>
        <dbReference type="ARBA" id="ARBA00010254"/>
    </source>
</evidence>
<dbReference type="GeneID" id="41360661"/>
<comment type="function">
    <text evidence="6">One of the primary rRNA binding proteins, it binds specifically to the 5'-end of 16S ribosomal RNA.</text>
</comment>
<protein>
    <recommendedName>
        <fullName evidence="6">Small ribosomal subunit protein uS17</fullName>
    </recommendedName>
</protein>
<keyword evidence="4 6" id="KW-0689">Ribosomal protein</keyword>
<dbReference type="PANTHER" id="PTHR10744:SF1">
    <property type="entry name" value="SMALL RIBOSOMAL SUBUNIT PROTEIN US17M"/>
    <property type="match status" value="1"/>
</dbReference>
<dbReference type="GO" id="GO:0003735">
    <property type="term" value="F:structural constituent of ribosome"/>
    <property type="evidence" value="ECO:0007669"/>
    <property type="project" value="InterPro"/>
</dbReference>